<dbReference type="EC" id="1.10.3.1" evidence="5"/>
<dbReference type="GO" id="GO:0046872">
    <property type="term" value="F:metal ion binding"/>
    <property type="evidence" value="ECO:0007669"/>
    <property type="project" value="UniProtKB-KW"/>
</dbReference>
<evidence type="ECO:0000313" key="6">
    <source>
        <dbReference type="Proteomes" id="UP000255177"/>
    </source>
</evidence>
<evidence type="ECO:0000259" key="4">
    <source>
        <dbReference type="PROSITE" id="PS00498"/>
    </source>
</evidence>
<dbReference type="SUPFAM" id="SSF48056">
    <property type="entry name" value="Di-copper centre-containing domain"/>
    <property type="match status" value="1"/>
</dbReference>
<keyword evidence="6" id="KW-1185">Reference proteome</keyword>
<dbReference type="InterPro" id="IPR057190">
    <property type="entry name" value="DUF7868"/>
</dbReference>
<dbReference type="Proteomes" id="UP000255177">
    <property type="component" value="Unassembled WGS sequence"/>
</dbReference>
<keyword evidence="1" id="KW-0479">Metal-binding</keyword>
<evidence type="ECO:0000313" key="5">
    <source>
        <dbReference type="EMBL" id="SUQ65971.1"/>
    </source>
</evidence>
<dbReference type="InterPro" id="IPR002227">
    <property type="entry name" value="Tyrosinase_Cu-bd"/>
</dbReference>
<name>A0A380T901_9PSED</name>
<dbReference type="PANTHER" id="PTHR11474:SF76">
    <property type="entry name" value="SHKT DOMAIN-CONTAINING PROTEIN"/>
    <property type="match status" value="1"/>
</dbReference>
<protein>
    <submittedName>
        <fullName evidence="5">Polyphenol oxidase, chloroplastic</fullName>
        <ecNumber evidence="5">1.10.3.1</ecNumber>
    </submittedName>
</protein>
<keyword evidence="2" id="KW-0186">Copper</keyword>
<evidence type="ECO:0000259" key="3">
    <source>
        <dbReference type="PROSITE" id="PS00497"/>
    </source>
</evidence>
<dbReference type="GO" id="GO:0004097">
    <property type="term" value="F:catechol oxidase activity"/>
    <property type="evidence" value="ECO:0007669"/>
    <property type="project" value="UniProtKB-EC"/>
</dbReference>
<dbReference type="InterPro" id="IPR050316">
    <property type="entry name" value="Tyrosinase/Hemocyanin"/>
</dbReference>
<accession>A0A380T901</accession>
<feature type="domain" description="Tyrosinase copper-binding" evidence="4">
    <location>
        <begin position="228"/>
        <end position="239"/>
    </location>
</feature>
<dbReference type="Gene3D" id="1.10.1280.10">
    <property type="entry name" value="Di-copper center containing domain from catechol oxidase"/>
    <property type="match status" value="1"/>
</dbReference>
<organism evidence="5 6">
    <name type="scientific">Pseudomonas wadenswilerensis</name>
    <dbReference type="NCBI Taxonomy" id="1785161"/>
    <lineage>
        <taxon>Bacteria</taxon>
        <taxon>Pseudomonadati</taxon>
        <taxon>Pseudomonadota</taxon>
        <taxon>Gammaproteobacteria</taxon>
        <taxon>Pseudomonadales</taxon>
        <taxon>Pseudomonadaceae</taxon>
        <taxon>Pseudomonas</taxon>
    </lineage>
</organism>
<dbReference type="PANTHER" id="PTHR11474">
    <property type="entry name" value="TYROSINASE FAMILY MEMBER"/>
    <property type="match status" value="1"/>
</dbReference>
<gene>
    <name evidence="5" type="ORF">CCOS864_05451</name>
</gene>
<proteinExistence type="predicted"/>
<dbReference type="AlphaFoldDB" id="A0A380T901"/>
<dbReference type="Pfam" id="PF25271">
    <property type="entry name" value="DUF7868"/>
    <property type="match status" value="1"/>
</dbReference>
<sequence>MSTSRQDVAKLGPGWNKVLLNYALAMQALDEQPIADRNSWKFLGAMHGFHPQLWINERLIKSGAPIPADLTNHTYGNQCQHGSWYFLSWHRAYLFAFEAIVAAKVKELTGDDWALPYWNYLDSSNPQALYLPDAFVAKTLPDGKPNPLNKYPRRPGIKAIKPVRGFSLEAMDENDFIVGNGTLGFGGGITGNFVQFDGVAGELETNPHNTVHGLVGGYMGNALLAGLDPIFWLHHCNIDRLWEAWMNTPGKTMVRDPLWLNGPADRSFIMPVPGDNAPGVTFTSKDTLKGGKFYRTYDDLIIGTGVTPGVHAVARVNMGSPSKQTVQPIGANAAVVKIGGAPVGTHIDLEPTAAANSMATMGATSPGKEVARLYLSLESVRGSAPSPLLDVYVNLPEGADPALSPDRYAGSLTLFGLNVASQTDGPHAGSGLGYTIDITDLAQRLADAGDFDPNHLRVTLVPGEQITDEEPITVERISVLKRSGIVS</sequence>
<reference evidence="6" key="1">
    <citation type="submission" date="2018-07" db="EMBL/GenBank/DDBJ databases">
        <authorList>
            <person name="Blom J."/>
        </authorList>
    </citation>
    <scope>NUCLEOTIDE SEQUENCE [LARGE SCALE GENOMIC DNA]</scope>
    <source>
        <strain evidence="6">CCOS 864</strain>
    </source>
</reference>
<dbReference type="PRINTS" id="PR00092">
    <property type="entry name" value="TYROSINASE"/>
</dbReference>
<dbReference type="RefSeq" id="WP_115089574.1">
    <property type="nucleotide sequence ID" value="NZ_CBCSFG010000017.1"/>
</dbReference>
<keyword evidence="5" id="KW-0560">Oxidoreductase</keyword>
<dbReference type="PROSITE" id="PS00497">
    <property type="entry name" value="TYROSINASE_1"/>
    <property type="match status" value="1"/>
</dbReference>
<dbReference type="Pfam" id="PF00264">
    <property type="entry name" value="Tyrosinase"/>
    <property type="match status" value="1"/>
</dbReference>
<dbReference type="InterPro" id="IPR008922">
    <property type="entry name" value="Di-copper_centre_dom_sf"/>
</dbReference>
<dbReference type="PROSITE" id="PS00498">
    <property type="entry name" value="TYROSINASE_2"/>
    <property type="match status" value="1"/>
</dbReference>
<feature type="domain" description="Tyrosinase copper-binding" evidence="3">
    <location>
        <begin position="81"/>
        <end position="98"/>
    </location>
</feature>
<evidence type="ECO:0000256" key="2">
    <source>
        <dbReference type="ARBA" id="ARBA00023008"/>
    </source>
</evidence>
<dbReference type="EMBL" id="UIDD01000013">
    <property type="protein sequence ID" value="SUQ65971.1"/>
    <property type="molecule type" value="Genomic_DNA"/>
</dbReference>
<evidence type="ECO:0000256" key="1">
    <source>
        <dbReference type="ARBA" id="ARBA00022723"/>
    </source>
</evidence>